<evidence type="ECO:0000256" key="3">
    <source>
        <dbReference type="ARBA" id="ARBA00012438"/>
    </source>
</evidence>
<dbReference type="AlphaFoldDB" id="A0AA47KIY5"/>
<dbReference type="SUPFAM" id="SSF158472">
    <property type="entry name" value="HAMP domain-like"/>
    <property type="match status" value="1"/>
</dbReference>
<dbReference type="InterPro" id="IPR003660">
    <property type="entry name" value="HAMP_dom"/>
</dbReference>
<dbReference type="Gene3D" id="1.10.287.130">
    <property type="match status" value="1"/>
</dbReference>
<keyword evidence="7" id="KW-0547">Nucleotide-binding</keyword>
<dbReference type="EC" id="2.7.13.3" evidence="3"/>
<dbReference type="InterPro" id="IPR003594">
    <property type="entry name" value="HATPase_dom"/>
</dbReference>
<evidence type="ECO:0000259" key="11">
    <source>
        <dbReference type="PROSITE" id="PS50109"/>
    </source>
</evidence>
<keyword evidence="4" id="KW-1003">Cell membrane</keyword>
<dbReference type="EMBL" id="CP114588">
    <property type="protein sequence ID" value="WBA07786.1"/>
    <property type="molecule type" value="Genomic_DNA"/>
</dbReference>
<dbReference type="InterPro" id="IPR004358">
    <property type="entry name" value="Sig_transdc_His_kin-like_C"/>
</dbReference>
<gene>
    <name evidence="13" type="ORF">N8M53_07915</name>
</gene>
<dbReference type="Pfam" id="PF02518">
    <property type="entry name" value="HATPase_c"/>
    <property type="match status" value="1"/>
</dbReference>
<evidence type="ECO:0000256" key="2">
    <source>
        <dbReference type="ARBA" id="ARBA00004651"/>
    </source>
</evidence>
<dbReference type="Gene3D" id="6.10.340.10">
    <property type="match status" value="1"/>
</dbReference>
<dbReference type="SUPFAM" id="SSF47384">
    <property type="entry name" value="Homodimeric domain of signal transducing histidine kinase"/>
    <property type="match status" value="1"/>
</dbReference>
<dbReference type="PANTHER" id="PTHR44936:SF10">
    <property type="entry name" value="SENSOR PROTEIN RSTB"/>
    <property type="match status" value="1"/>
</dbReference>
<evidence type="ECO:0000313" key="14">
    <source>
        <dbReference type="Proteomes" id="UP001164748"/>
    </source>
</evidence>
<dbReference type="SMART" id="SM00304">
    <property type="entry name" value="HAMP"/>
    <property type="match status" value="1"/>
</dbReference>
<dbReference type="PROSITE" id="PS50109">
    <property type="entry name" value="HIS_KIN"/>
    <property type="match status" value="1"/>
</dbReference>
<dbReference type="CDD" id="cd00082">
    <property type="entry name" value="HisKA"/>
    <property type="match status" value="1"/>
</dbReference>
<keyword evidence="9 13" id="KW-0067">ATP-binding</keyword>
<evidence type="ECO:0000256" key="10">
    <source>
        <dbReference type="SAM" id="Phobius"/>
    </source>
</evidence>
<dbReference type="CDD" id="cd06225">
    <property type="entry name" value="HAMP"/>
    <property type="match status" value="1"/>
</dbReference>
<dbReference type="Pfam" id="PF00672">
    <property type="entry name" value="HAMP"/>
    <property type="match status" value="1"/>
</dbReference>
<evidence type="ECO:0000256" key="4">
    <source>
        <dbReference type="ARBA" id="ARBA00022475"/>
    </source>
</evidence>
<dbReference type="GO" id="GO:0005886">
    <property type="term" value="C:plasma membrane"/>
    <property type="evidence" value="ECO:0007669"/>
    <property type="project" value="UniProtKB-SubCell"/>
</dbReference>
<feature type="domain" description="HAMP" evidence="12">
    <location>
        <begin position="159"/>
        <end position="211"/>
    </location>
</feature>
<evidence type="ECO:0000256" key="5">
    <source>
        <dbReference type="ARBA" id="ARBA00022553"/>
    </source>
</evidence>
<evidence type="ECO:0000256" key="1">
    <source>
        <dbReference type="ARBA" id="ARBA00000085"/>
    </source>
</evidence>
<keyword evidence="8" id="KW-0418">Kinase</keyword>
<comment type="catalytic activity">
    <reaction evidence="1">
        <text>ATP + protein L-histidine = ADP + protein N-phospho-L-histidine.</text>
        <dbReference type="EC" id="2.7.13.3"/>
    </reaction>
</comment>
<feature type="transmembrane region" description="Helical" evidence="10">
    <location>
        <begin position="7"/>
        <end position="28"/>
    </location>
</feature>
<dbReference type="PROSITE" id="PS50885">
    <property type="entry name" value="HAMP"/>
    <property type="match status" value="1"/>
</dbReference>
<dbReference type="RefSeq" id="WP_269578382.1">
    <property type="nucleotide sequence ID" value="NZ_CP114588.1"/>
</dbReference>
<sequence>MRRIYLEFFFGLIVIFMVSSLTYEYLVYELTENYEATLAKRQAESVVDMLALIESQAGTQKALGALKGYADNVEYSLSVHQLGTIPSHLNGVFSHQLDPSAVFDDKNETLWFRLADKEQIYSLRTAVDSELHGAIEFNEDLLFVFLFFGFALYSFFMVRFLSRRVRSLEQAALQFASGNLEARASTKSQYTVGSLNATFNHMADRIASLVSSRRALTNAVAHELRSPLFRIQWQAELLSESQLGPKQQQRIVSIVEDTDEMVGLIDELLYLARVDHPNTPFNSETLNTAMWLHEEWPRWQTLSTQSVSLDAPQNLPSIEADPHLLKRVLTNLIGNAEKYATSQIAVRVYCEDTQLVIAVHDDGEGVDPSHWPFIFDAFYSADRSRDKKRSGYGLGLAIVKQIVTRHGGHVEIDHSDLGGACFRVILPMKT</sequence>
<dbReference type="InterPro" id="IPR003661">
    <property type="entry name" value="HisK_dim/P_dom"/>
</dbReference>
<dbReference type="InterPro" id="IPR036890">
    <property type="entry name" value="HATPase_C_sf"/>
</dbReference>
<dbReference type="InterPro" id="IPR036097">
    <property type="entry name" value="HisK_dim/P_sf"/>
</dbReference>
<evidence type="ECO:0000256" key="6">
    <source>
        <dbReference type="ARBA" id="ARBA00022679"/>
    </source>
</evidence>
<accession>A0AA47KIY5</accession>
<evidence type="ECO:0000256" key="9">
    <source>
        <dbReference type="ARBA" id="ARBA00022840"/>
    </source>
</evidence>
<dbReference type="Proteomes" id="UP001164748">
    <property type="component" value="Chromosome"/>
</dbReference>
<keyword evidence="10" id="KW-0812">Transmembrane</keyword>
<keyword evidence="10" id="KW-0472">Membrane</keyword>
<keyword evidence="5" id="KW-0597">Phosphoprotein</keyword>
<dbReference type="SMART" id="SM00388">
    <property type="entry name" value="HisKA"/>
    <property type="match status" value="1"/>
</dbReference>
<name>A0AA47KIY5_9GAMM</name>
<keyword evidence="10" id="KW-1133">Transmembrane helix</keyword>
<evidence type="ECO:0000313" key="13">
    <source>
        <dbReference type="EMBL" id="WBA07786.1"/>
    </source>
</evidence>
<comment type="subcellular location">
    <subcellularLocation>
        <location evidence="2">Cell membrane</location>
        <topology evidence="2">Multi-pass membrane protein</topology>
    </subcellularLocation>
</comment>
<dbReference type="Gene3D" id="3.30.565.10">
    <property type="entry name" value="Histidine kinase-like ATPase, C-terminal domain"/>
    <property type="match status" value="1"/>
</dbReference>
<organism evidence="13 14">
    <name type="scientific">Salinivibrio kushneri</name>
    <dbReference type="NCBI Taxonomy" id="1908198"/>
    <lineage>
        <taxon>Bacteria</taxon>
        <taxon>Pseudomonadati</taxon>
        <taxon>Pseudomonadota</taxon>
        <taxon>Gammaproteobacteria</taxon>
        <taxon>Vibrionales</taxon>
        <taxon>Vibrionaceae</taxon>
        <taxon>Salinivibrio</taxon>
    </lineage>
</organism>
<dbReference type="PRINTS" id="PR00344">
    <property type="entry name" value="BCTRLSENSOR"/>
</dbReference>
<dbReference type="SUPFAM" id="SSF55874">
    <property type="entry name" value="ATPase domain of HSP90 chaperone/DNA topoisomerase II/histidine kinase"/>
    <property type="match status" value="1"/>
</dbReference>
<dbReference type="SMART" id="SM00387">
    <property type="entry name" value="HATPase_c"/>
    <property type="match status" value="1"/>
</dbReference>
<evidence type="ECO:0000256" key="8">
    <source>
        <dbReference type="ARBA" id="ARBA00022777"/>
    </source>
</evidence>
<keyword evidence="6" id="KW-0808">Transferase</keyword>
<dbReference type="CDD" id="cd00075">
    <property type="entry name" value="HATPase"/>
    <property type="match status" value="1"/>
</dbReference>
<evidence type="ECO:0000259" key="12">
    <source>
        <dbReference type="PROSITE" id="PS50885"/>
    </source>
</evidence>
<dbReference type="PANTHER" id="PTHR44936">
    <property type="entry name" value="SENSOR PROTEIN CREC"/>
    <property type="match status" value="1"/>
</dbReference>
<dbReference type="InterPro" id="IPR050980">
    <property type="entry name" value="2C_sensor_his_kinase"/>
</dbReference>
<dbReference type="Pfam" id="PF00512">
    <property type="entry name" value="HisKA"/>
    <property type="match status" value="1"/>
</dbReference>
<proteinExistence type="predicted"/>
<dbReference type="GO" id="GO:0005524">
    <property type="term" value="F:ATP binding"/>
    <property type="evidence" value="ECO:0007669"/>
    <property type="project" value="UniProtKB-KW"/>
</dbReference>
<feature type="domain" description="Histidine kinase" evidence="11">
    <location>
        <begin position="219"/>
        <end position="430"/>
    </location>
</feature>
<protein>
    <recommendedName>
        <fullName evidence="3">histidine kinase</fullName>
        <ecNumber evidence="3">2.7.13.3</ecNumber>
    </recommendedName>
</protein>
<dbReference type="GO" id="GO:0000155">
    <property type="term" value="F:phosphorelay sensor kinase activity"/>
    <property type="evidence" value="ECO:0007669"/>
    <property type="project" value="InterPro"/>
</dbReference>
<evidence type="ECO:0000256" key="7">
    <source>
        <dbReference type="ARBA" id="ARBA00022741"/>
    </source>
</evidence>
<feature type="transmembrane region" description="Helical" evidence="10">
    <location>
        <begin position="141"/>
        <end position="161"/>
    </location>
</feature>
<reference evidence="13" key="1">
    <citation type="submission" date="2022-09" db="EMBL/GenBank/DDBJ databases">
        <authorList>
            <person name="Li Z.-J."/>
        </authorList>
    </citation>
    <scope>NUCLEOTIDE SEQUENCE</scope>
    <source>
        <strain evidence="13">TGB11</strain>
    </source>
</reference>
<dbReference type="InterPro" id="IPR005467">
    <property type="entry name" value="His_kinase_dom"/>
</dbReference>